<organism evidence="2 3">
    <name type="scientific">Thermobaculum terrenum (strain ATCC BAA-798 / CCMEE 7001 / YNP1)</name>
    <dbReference type="NCBI Taxonomy" id="525904"/>
    <lineage>
        <taxon>Bacteria</taxon>
        <taxon>Bacillati</taxon>
        <taxon>Chloroflexota</taxon>
        <taxon>Chloroflexia</taxon>
        <taxon>Candidatus Thermobaculales</taxon>
        <taxon>Candidatus Thermobaculaceae</taxon>
        <taxon>Thermobaculum</taxon>
    </lineage>
</organism>
<evidence type="ECO:0000313" key="3">
    <source>
        <dbReference type="Proteomes" id="UP000000323"/>
    </source>
</evidence>
<feature type="region of interest" description="Disordered" evidence="1">
    <location>
        <begin position="96"/>
        <end position="219"/>
    </location>
</feature>
<dbReference type="EMBL" id="CP001825">
    <property type="protein sequence ID" value="ACZ41440.1"/>
    <property type="molecule type" value="Genomic_DNA"/>
</dbReference>
<reference evidence="3" key="1">
    <citation type="journal article" date="2010" name="Stand. Genomic Sci.">
        <title>Complete genome sequence of 'Thermobaculum terrenum' type strain (YNP1).</title>
        <authorList>
            <person name="Kiss H."/>
            <person name="Cleland D."/>
            <person name="Lapidus A."/>
            <person name="Lucas S."/>
            <person name="Glavina Del Rio T."/>
            <person name="Nolan M."/>
            <person name="Tice H."/>
            <person name="Han C."/>
            <person name="Goodwin L."/>
            <person name="Pitluck S."/>
            <person name="Liolios K."/>
            <person name="Ivanova N."/>
            <person name="Mavromatis K."/>
            <person name="Ovchinnikova G."/>
            <person name="Pati A."/>
            <person name="Chen A."/>
            <person name="Palaniappan K."/>
            <person name="Land M."/>
            <person name="Hauser L."/>
            <person name="Chang Y."/>
            <person name="Jeffries C."/>
            <person name="Lu M."/>
            <person name="Brettin T."/>
            <person name="Detter J."/>
            <person name="Goker M."/>
            <person name="Tindall B."/>
            <person name="Beck B."/>
            <person name="McDermott T."/>
            <person name="Woyke T."/>
            <person name="Bristow J."/>
            <person name="Eisen J."/>
            <person name="Markowitz V."/>
            <person name="Hugenholtz P."/>
            <person name="Kyrpides N."/>
            <person name="Klenk H."/>
            <person name="Cheng J."/>
        </authorList>
    </citation>
    <scope>NUCLEOTIDE SEQUENCE [LARGE SCALE GENOMIC DNA]</scope>
    <source>
        <strain evidence="3">ATCC BAA-798 / YNP1</strain>
    </source>
</reference>
<dbReference type="Proteomes" id="UP000000323">
    <property type="component" value="Chromosome 1"/>
</dbReference>
<name>D1CET4_THET1</name>
<sequence length="262" mass="27506">MHGPPASQATRPGVPAAIWDTWRVVIIYYICPTFAIGHCCLHASTRAGQEDPQPGGLPSQCCLQASTTPGYTLLRRCKHTGPQGPPGSMVRLAGLSSHRGRSLQALSDRGETGPLVSPIRHAPYPTSLQASPKHRTSTWDRSTLASSRACLGGQGAQEDPHEPQGIHLPGSSLRPGAGEESGTHPSLLPPIAGHLHPQRPHVSPQGALEEHHQATRARGHAPPLLDAQGALATISGVQASTSGTRTRGTLEPLPRTCPPGVM</sequence>
<keyword evidence="3" id="KW-1185">Reference proteome</keyword>
<feature type="region of interest" description="Disordered" evidence="1">
    <location>
        <begin position="236"/>
        <end position="262"/>
    </location>
</feature>
<proteinExistence type="predicted"/>
<evidence type="ECO:0000313" key="2">
    <source>
        <dbReference type="EMBL" id="ACZ41440.1"/>
    </source>
</evidence>
<feature type="compositionally biased region" description="Polar residues" evidence="1">
    <location>
        <begin position="236"/>
        <end position="247"/>
    </location>
</feature>
<gene>
    <name evidence="2" type="ordered locus">Tter_0521</name>
</gene>
<protein>
    <submittedName>
        <fullName evidence="2">Uncharacterized protein</fullName>
    </submittedName>
</protein>
<dbReference type="HOGENOM" id="CLU_1061461_0_0_0"/>
<dbReference type="KEGG" id="ttr:Tter_0521"/>
<evidence type="ECO:0000256" key="1">
    <source>
        <dbReference type="SAM" id="MobiDB-lite"/>
    </source>
</evidence>
<accession>D1CET4</accession>
<dbReference type="AlphaFoldDB" id="D1CET4"/>